<accession>A0A0D0AYV8</accession>
<dbReference type="AlphaFoldDB" id="A0A0D0AYV8"/>
<keyword evidence="2" id="KW-1133">Transmembrane helix</keyword>
<sequence length="907" mass="101300">MQERYYAESQLYLRPSMTVPDEEEAASLLKRRLQCLSAPAIAQAVLMKEAEVEWKRLRTLATAWEIHSLEQYQRFLHMILEDDCTTYTTAASQPLATSIEAISNCSSEELRECMDFCQAAYESEASSFMTGDSQLDLIEDIACASLEDIQEDHWSASMRKTTLGAPHAVLVLLIVLSFCHGGWIYYISFSREASKWLLRPEVGAIQWYLYTAGSSHRVQPQFTRIAQHLHGTSMIADECMRQTTFGTTLEWGLANANENSRADFPPGWTQMSDSEFQHWLDSDLNDSQWPGQFGDSQASLESSLPRPESDSMLQELNLPEQVGGGGSLNTRRQESPENDPFQWQAQGGSNERFNFDSPFGLRLEPPQTFTILSHAQASAGTSQVVAEATFSSSSPNSQNFNFQGRDPLVGTNLQVPASLADQQVQYPGLLLSQSSMGVGLRHVVSDETLGGGRRIVTPLTTGPTVSQERPFPPYPRDTQGIYPQWIGHSQQREAATASAQPKLDALSMPLPATQGHTFQPFLQTQPPMNNEYFGYRQTPNLPPPSSKTSQDLNAQEAASASLPTASGSHHTAFGEKHRKNSSSSLYYSCGQVSVTPIGHTQGEVKLKVSRQRRSRLKEHTMLPLKIIQYKPNGVDDTAQLPVQPPQESIVWQTRPLADHVKDKSQDLMLTSIFQNGFFLGENTLTKMADDVLSAAVGRHPQGKAGDLKMWKSSGDGITHINKLKGAAKATVSDFQKFADIFLLPVYCLCVDVYDVNLQGKDDVLTWRAKRIDSMLLNYAFIDAWIKLHVGNNNFQEFLIPFGHVAVISLIEYMMMKQGYYRYISFGKDGWEKRLEHTLAVITTVYRSALIKLKADPGWPGEVAILSHEEQSDSEYYDEVIKRLSSLPAHERAMLNQLMAGLCRVFHV</sequence>
<feature type="region of interest" description="Disordered" evidence="1">
    <location>
        <begin position="287"/>
        <end position="349"/>
    </location>
</feature>
<dbReference type="EMBL" id="KN835482">
    <property type="protein sequence ID" value="KIK37003.1"/>
    <property type="molecule type" value="Genomic_DNA"/>
</dbReference>
<feature type="compositionally biased region" description="Polar residues" evidence="1">
    <location>
        <begin position="546"/>
        <end position="569"/>
    </location>
</feature>
<keyword evidence="2" id="KW-0812">Transmembrane</keyword>
<evidence type="ECO:0000313" key="3">
    <source>
        <dbReference type="EMBL" id="KIK37003.1"/>
    </source>
</evidence>
<feature type="transmembrane region" description="Helical" evidence="2">
    <location>
        <begin position="168"/>
        <end position="186"/>
    </location>
</feature>
<organism evidence="3 4">
    <name type="scientific">Suillus luteus UH-Slu-Lm8-n1</name>
    <dbReference type="NCBI Taxonomy" id="930992"/>
    <lineage>
        <taxon>Eukaryota</taxon>
        <taxon>Fungi</taxon>
        <taxon>Dikarya</taxon>
        <taxon>Basidiomycota</taxon>
        <taxon>Agaricomycotina</taxon>
        <taxon>Agaricomycetes</taxon>
        <taxon>Agaricomycetidae</taxon>
        <taxon>Boletales</taxon>
        <taxon>Suillineae</taxon>
        <taxon>Suillaceae</taxon>
        <taxon>Suillus</taxon>
    </lineage>
</organism>
<dbReference type="OrthoDB" id="2691565at2759"/>
<protein>
    <submittedName>
        <fullName evidence="3">Uncharacterized protein</fullName>
    </submittedName>
</protein>
<evidence type="ECO:0000313" key="4">
    <source>
        <dbReference type="Proteomes" id="UP000054485"/>
    </source>
</evidence>
<gene>
    <name evidence="3" type="ORF">CY34DRAFT_109303</name>
</gene>
<feature type="region of interest" description="Disordered" evidence="1">
    <location>
        <begin position="514"/>
        <end position="577"/>
    </location>
</feature>
<dbReference type="InParanoid" id="A0A0D0AYV8"/>
<keyword evidence="2" id="KW-0472">Membrane</keyword>
<proteinExistence type="predicted"/>
<reference evidence="4" key="2">
    <citation type="submission" date="2015-01" db="EMBL/GenBank/DDBJ databases">
        <title>Evolutionary Origins and Diversification of the Mycorrhizal Mutualists.</title>
        <authorList>
            <consortium name="DOE Joint Genome Institute"/>
            <consortium name="Mycorrhizal Genomics Consortium"/>
            <person name="Kohler A."/>
            <person name="Kuo A."/>
            <person name="Nagy L.G."/>
            <person name="Floudas D."/>
            <person name="Copeland A."/>
            <person name="Barry K.W."/>
            <person name="Cichocki N."/>
            <person name="Veneault-Fourrey C."/>
            <person name="LaButti K."/>
            <person name="Lindquist E.A."/>
            <person name="Lipzen A."/>
            <person name="Lundell T."/>
            <person name="Morin E."/>
            <person name="Murat C."/>
            <person name="Riley R."/>
            <person name="Ohm R."/>
            <person name="Sun H."/>
            <person name="Tunlid A."/>
            <person name="Henrissat B."/>
            <person name="Grigoriev I.V."/>
            <person name="Hibbett D.S."/>
            <person name="Martin F."/>
        </authorList>
    </citation>
    <scope>NUCLEOTIDE SEQUENCE [LARGE SCALE GENOMIC DNA]</scope>
    <source>
        <strain evidence="4">UH-Slu-Lm8-n1</strain>
    </source>
</reference>
<dbReference type="HOGENOM" id="CLU_320081_0_0_1"/>
<evidence type="ECO:0000256" key="1">
    <source>
        <dbReference type="SAM" id="MobiDB-lite"/>
    </source>
</evidence>
<feature type="compositionally biased region" description="Polar residues" evidence="1">
    <location>
        <begin position="458"/>
        <end position="467"/>
    </location>
</feature>
<feature type="region of interest" description="Disordered" evidence="1">
    <location>
        <begin position="454"/>
        <end position="476"/>
    </location>
</feature>
<feature type="compositionally biased region" description="Polar residues" evidence="1">
    <location>
        <begin position="514"/>
        <end position="528"/>
    </location>
</feature>
<name>A0A0D0AYV8_9AGAM</name>
<reference evidence="3 4" key="1">
    <citation type="submission" date="2014-04" db="EMBL/GenBank/DDBJ databases">
        <authorList>
            <consortium name="DOE Joint Genome Institute"/>
            <person name="Kuo A."/>
            <person name="Ruytinx J."/>
            <person name="Rineau F."/>
            <person name="Colpaert J."/>
            <person name="Kohler A."/>
            <person name="Nagy L.G."/>
            <person name="Floudas D."/>
            <person name="Copeland A."/>
            <person name="Barry K.W."/>
            <person name="Cichocki N."/>
            <person name="Veneault-Fourrey C."/>
            <person name="LaButti K."/>
            <person name="Lindquist E.A."/>
            <person name="Lipzen A."/>
            <person name="Lundell T."/>
            <person name="Morin E."/>
            <person name="Murat C."/>
            <person name="Sun H."/>
            <person name="Tunlid A."/>
            <person name="Henrissat B."/>
            <person name="Grigoriev I.V."/>
            <person name="Hibbett D.S."/>
            <person name="Martin F."/>
            <person name="Nordberg H.P."/>
            <person name="Cantor M.N."/>
            <person name="Hua S.X."/>
        </authorList>
    </citation>
    <scope>NUCLEOTIDE SEQUENCE [LARGE SCALE GENOMIC DNA]</scope>
    <source>
        <strain evidence="3 4">UH-Slu-Lm8-n1</strain>
    </source>
</reference>
<evidence type="ECO:0000256" key="2">
    <source>
        <dbReference type="SAM" id="Phobius"/>
    </source>
</evidence>
<dbReference type="Proteomes" id="UP000054485">
    <property type="component" value="Unassembled WGS sequence"/>
</dbReference>
<feature type="compositionally biased region" description="Polar residues" evidence="1">
    <location>
        <begin position="287"/>
        <end position="302"/>
    </location>
</feature>
<keyword evidence="4" id="KW-1185">Reference proteome</keyword>